<evidence type="ECO:0000313" key="4">
    <source>
        <dbReference type="Proteomes" id="UP000298213"/>
    </source>
</evidence>
<evidence type="ECO:0000313" key="3">
    <source>
        <dbReference type="EMBL" id="TFI58333.1"/>
    </source>
</evidence>
<dbReference type="Gene3D" id="3.40.50.10140">
    <property type="entry name" value="Toll/interleukin-1 receptor homology (TIR) domain"/>
    <property type="match status" value="1"/>
</dbReference>
<keyword evidence="4" id="KW-1185">Reference proteome</keyword>
<protein>
    <submittedName>
        <fullName evidence="3">Toll/interleukin-1 receptor domain-containing protein</fullName>
    </submittedName>
</protein>
<keyword evidence="1" id="KW-0812">Transmembrane</keyword>
<dbReference type="EMBL" id="SPDV01000017">
    <property type="protein sequence ID" value="TFI58333.1"/>
    <property type="molecule type" value="Genomic_DNA"/>
</dbReference>
<feature type="domain" description="TIR" evidence="2">
    <location>
        <begin position="16"/>
        <end position="131"/>
    </location>
</feature>
<name>A0A4Y8ZQQ3_9SPHN</name>
<keyword evidence="1" id="KW-0472">Membrane</keyword>
<sequence length="529" mass="58688">MSVGQDMAGEARFKAFLSYSHKDARHARWLHRRLEAYRLPRRLVGSEGERGLVPARIAPIFRDREELPAAGDLSEKVRAALAASEALVILCSPHSAGSPWVAKEIATFRSLQPDRPILAAIVDGEPAECFPCGLAEGGAEPLAADLRAEGDGRRLGVLKLVAGLAGVDLDALVQRDAQRRLRRVTAVTVGALLGLLITSVLAIVAFTARAEAERQRAEAEGLVEFMLTDLRDKLKGVGRLDALTSVNERALKYYQNGGLEGLSADSLERRARILTAMGEDDMKRSDFRRALAQFREAARTTTALLADDPENPQRIYAHAQSEFWVGYIDYAQGRTSAARRPFERYLTLAEKLVSINPADPKWLKEAGYASGNLCSLALEKPVDAPKAVEFCQLALKRTKAARDLTRDEPASTIDLLNRHLWLMKAYSSSGMWSKALYHKKQQDKLMRTLMSSDRGNSDYQDIWMRAQYGIGDMLIEHGEHAEGVQRLSDAAGAVSSLMRRDPENREWKQWNNRIKTRLIEGGYHGKSAN</sequence>
<dbReference type="AlphaFoldDB" id="A0A4Y8ZQQ3"/>
<feature type="transmembrane region" description="Helical" evidence="1">
    <location>
        <begin position="184"/>
        <end position="206"/>
    </location>
</feature>
<dbReference type="Proteomes" id="UP000298213">
    <property type="component" value="Unassembled WGS sequence"/>
</dbReference>
<evidence type="ECO:0000256" key="1">
    <source>
        <dbReference type="SAM" id="Phobius"/>
    </source>
</evidence>
<keyword evidence="1" id="KW-1133">Transmembrane helix</keyword>
<dbReference type="GO" id="GO:0007165">
    <property type="term" value="P:signal transduction"/>
    <property type="evidence" value="ECO:0007669"/>
    <property type="project" value="InterPro"/>
</dbReference>
<dbReference type="OrthoDB" id="7308181at2"/>
<evidence type="ECO:0000259" key="2">
    <source>
        <dbReference type="Pfam" id="PF13676"/>
    </source>
</evidence>
<dbReference type="InterPro" id="IPR011990">
    <property type="entry name" value="TPR-like_helical_dom_sf"/>
</dbReference>
<comment type="caution">
    <text evidence="3">The sequence shown here is derived from an EMBL/GenBank/DDBJ whole genome shotgun (WGS) entry which is preliminary data.</text>
</comment>
<dbReference type="Gene3D" id="1.25.40.10">
    <property type="entry name" value="Tetratricopeptide repeat domain"/>
    <property type="match status" value="1"/>
</dbReference>
<dbReference type="SUPFAM" id="SSF52200">
    <property type="entry name" value="Toll/Interleukin receptor TIR domain"/>
    <property type="match status" value="1"/>
</dbReference>
<accession>A0A4Y8ZQQ3</accession>
<dbReference type="InterPro" id="IPR000157">
    <property type="entry name" value="TIR_dom"/>
</dbReference>
<dbReference type="Pfam" id="PF13676">
    <property type="entry name" value="TIR_2"/>
    <property type="match status" value="1"/>
</dbReference>
<reference evidence="3 4" key="1">
    <citation type="submission" date="2019-03" db="EMBL/GenBank/DDBJ databases">
        <title>Genome sequence of Sphingomonas sp. 17J27-24.</title>
        <authorList>
            <person name="Kim M."/>
            <person name="Maeng S."/>
            <person name="Sathiyaraj S."/>
        </authorList>
    </citation>
    <scope>NUCLEOTIDE SEQUENCE [LARGE SCALE GENOMIC DNA]</scope>
    <source>
        <strain evidence="3 4">17J27-24</strain>
    </source>
</reference>
<organism evidence="3 4">
    <name type="scientific">Sphingomonas parva</name>
    <dbReference type="NCBI Taxonomy" id="2555898"/>
    <lineage>
        <taxon>Bacteria</taxon>
        <taxon>Pseudomonadati</taxon>
        <taxon>Pseudomonadota</taxon>
        <taxon>Alphaproteobacteria</taxon>
        <taxon>Sphingomonadales</taxon>
        <taxon>Sphingomonadaceae</taxon>
        <taxon>Sphingomonas</taxon>
    </lineage>
</organism>
<gene>
    <name evidence="3" type="ORF">E2493_10115</name>
</gene>
<dbReference type="InterPro" id="IPR035897">
    <property type="entry name" value="Toll_tir_struct_dom_sf"/>
</dbReference>
<keyword evidence="3" id="KW-0675">Receptor</keyword>
<proteinExistence type="predicted"/>